<dbReference type="KEGG" id="ffl:HYN86_17965"/>
<protein>
    <submittedName>
        <fullName evidence="1">Uncharacterized protein</fullName>
    </submittedName>
</protein>
<reference evidence="1 2" key="1">
    <citation type="submission" date="2018-06" db="EMBL/GenBank/DDBJ databases">
        <title>Genome sequencing of Flavobacterium.</title>
        <authorList>
            <person name="Baek M.-G."/>
            <person name="Yi H."/>
        </authorList>
    </citation>
    <scope>NUCLEOTIDE SEQUENCE [LARGE SCALE GENOMIC DNA]</scope>
    <source>
        <strain evidence="1 2">HYN0086</strain>
    </source>
</reference>
<keyword evidence="2" id="KW-1185">Reference proteome</keyword>
<dbReference type="EMBL" id="CP030261">
    <property type="protein sequence ID" value="AXB58374.1"/>
    <property type="molecule type" value="Genomic_DNA"/>
</dbReference>
<dbReference type="OrthoDB" id="1363854at2"/>
<gene>
    <name evidence="1" type="ORF">HYN86_17965</name>
</gene>
<proteinExistence type="predicted"/>
<dbReference type="RefSeq" id="WP_113679294.1">
    <property type="nucleotide sequence ID" value="NZ_CP030261.1"/>
</dbReference>
<dbReference type="Proteomes" id="UP000251561">
    <property type="component" value="Chromosome"/>
</dbReference>
<dbReference type="AlphaFoldDB" id="A0A344LWT2"/>
<accession>A0A344LWT2</accession>
<evidence type="ECO:0000313" key="2">
    <source>
        <dbReference type="Proteomes" id="UP000251561"/>
    </source>
</evidence>
<name>A0A344LWT2_9FLAO</name>
<organism evidence="1 2">
    <name type="scientific">Flavobacterium fluviale</name>
    <dbReference type="NCBI Taxonomy" id="2249356"/>
    <lineage>
        <taxon>Bacteria</taxon>
        <taxon>Pseudomonadati</taxon>
        <taxon>Bacteroidota</taxon>
        <taxon>Flavobacteriia</taxon>
        <taxon>Flavobacteriales</taxon>
        <taxon>Flavobacteriaceae</taxon>
        <taxon>Flavobacterium</taxon>
    </lineage>
</organism>
<sequence length="97" mass="11192">MQGIDSREYRILAAAFDKLESVSNNATSKLEESDYSNTKKNMEELDALYFRFQSLCSELGKCIQEYEVKKKTLRSLINKSNRKLVSELHKNKAVNPL</sequence>
<evidence type="ECO:0000313" key="1">
    <source>
        <dbReference type="EMBL" id="AXB58374.1"/>
    </source>
</evidence>